<dbReference type="AlphaFoldDB" id="A0A0A9G5L2"/>
<name>A0A0A9G5L2_ARUDO</name>
<sequence length="21" mass="2432">MPYLGRQVLRLEALMLATDLQ</sequence>
<evidence type="ECO:0000313" key="1">
    <source>
        <dbReference type="EMBL" id="JAE17826.1"/>
    </source>
</evidence>
<organism evidence="1">
    <name type="scientific">Arundo donax</name>
    <name type="common">Giant reed</name>
    <name type="synonym">Donax arundinaceus</name>
    <dbReference type="NCBI Taxonomy" id="35708"/>
    <lineage>
        <taxon>Eukaryota</taxon>
        <taxon>Viridiplantae</taxon>
        <taxon>Streptophyta</taxon>
        <taxon>Embryophyta</taxon>
        <taxon>Tracheophyta</taxon>
        <taxon>Spermatophyta</taxon>
        <taxon>Magnoliopsida</taxon>
        <taxon>Liliopsida</taxon>
        <taxon>Poales</taxon>
        <taxon>Poaceae</taxon>
        <taxon>PACMAD clade</taxon>
        <taxon>Arundinoideae</taxon>
        <taxon>Arundineae</taxon>
        <taxon>Arundo</taxon>
    </lineage>
</organism>
<reference evidence="1" key="2">
    <citation type="journal article" date="2015" name="Data Brief">
        <title>Shoot transcriptome of the giant reed, Arundo donax.</title>
        <authorList>
            <person name="Barrero R.A."/>
            <person name="Guerrero F.D."/>
            <person name="Moolhuijzen P."/>
            <person name="Goolsby J.A."/>
            <person name="Tidwell J."/>
            <person name="Bellgard S.E."/>
            <person name="Bellgard M.I."/>
        </authorList>
    </citation>
    <scope>NUCLEOTIDE SEQUENCE</scope>
    <source>
        <tissue evidence="1">Shoot tissue taken approximately 20 cm above the soil surface</tissue>
    </source>
</reference>
<protein>
    <submittedName>
        <fullName evidence="1">Uncharacterized protein</fullName>
    </submittedName>
</protein>
<proteinExistence type="predicted"/>
<dbReference type="EMBL" id="GBRH01180070">
    <property type="protein sequence ID" value="JAE17826.1"/>
    <property type="molecule type" value="Transcribed_RNA"/>
</dbReference>
<accession>A0A0A9G5L2</accession>
<reference evidence="1" key="1">
    <citation type="submission" date="2014-09" db="EMBL/GenBank/DDBJ databases">
        <authorList>
            <person name="Magalhaes I.L.F."/>
            <person name="Oliveira U."/>
            <person name="Santos F.R."/>
            <person name="Vidigal T.H.D.A."/>
            <person name="Brescovit A.D."/>
            <person name="Santos A.J."/>
        </authorList>
    </citation>
    <scope>NUCLEOTIDE SEQUENCE</scope>
    <source>
        <tissue evidence="1">Shoot tissue taken approximately 20 cm above the soil surface</tissue>
    </source>
</reference>